<sequence length="95" mass="10672">MEIKWSFVKFCMQAFTNNDIEARILELHSPDAVHSCVLRAADPAEAAAWFNTLHSALAILTTAALHEASRAIPDLRHIGWLLRRPRLEVTNPSLI</sequence>
<dbReference type="PANTHER" id="PTHR10554:SF12">
    <property type="entry name" value="IP02644P"/>
    <property type="match status" value="1"/>
</dbReference>
<proteinExistence type="predicted"/>
<keyword evidence="3" id="KW-1185">Reference proteome</keyword>
<evidence type="ECO:0000313" key="3">
    <source>
        <dbReference type="Proteomes" id="UP001458880"/>
    </source>
</evidence>
<dbReference type="PANTHER" id="PTHR10554">
    <property type="entry name" value="SYNTROPHIN"/>
    <property type="match status" value="1"/>
</dbReference>
<evidence type="ECO:0000259" key="1">
    <source>
        <dbReference type="Pfam" id="PF18012"/>
    </source>
</evidence>
<comment type="caution">
    <text evidence="2">The sequence shown here is derived from an EMBL/GenBank/DDBJ whole genome shotgun (WGS) entry which is preliminary data.</text>
</comment>
<feature type="domain" description="Syntrophin split Pleckstrin homology (PH)" evidence="1">
    <location>
        <begin position="8"/>
        <end position="55"/>
    </location>
</feature>
<dbReference type="Gene3D" id="2.30.29.30">
    <property type="entry name" value="Pleckstrin-homology domain (PH domain)/Phosphotyrosine-binding domain (PTB)"/>
    <property type="match status" value="1"/>
</dbReference>
<reference evidence="2 3" key="1">
    <citation type="journal article" date="2024" name="BMC Genomics">
        <title>De novo assembly and annotation of Popillia japonica's genome with initial clues to its potential as an invasive pest.</title>
        <authorList>
            <person name="Cucini C."/>
            <person name="Boschi S."/>
            <person name="Funari R."/>
            <person name="Cardaioli E."/>
            <person name="Iannotti N."/>
            <person name="Marturano G."/>
            <person name="Paoli F."/>
            <person name="Bruttini M."/>
            <person name="Carapelli A."/>
            <person name="Frati F."/>
            <person name="Nardi F."/>
        </authorList>
    </citation>
    <scope>NUCLEOTIDE SEQUENCE [LARGE SCALE GENOMIC DNA]</scope>
    <source>
        <strain evidence="2">DMR45628</strain>
    </source>
</reference>
<dbReference type="SUPFAM" id="SSF50729">
    <property type="entry name" value="PH domain-like"/>
    <property type="match status" value="1"/>
</dbReference>
<gene>
    <name evidence="2" type="ORF">QE152_g10061</name>
</gene>
<dbReference type="Pfam" id="PF18012">
    <property type="entry name" value="PH_17"/>
    <property type="match status" value="1"/>
</dbReference>
<evidence type="ECO:0000313" key="2">
    <source>
        <dbReference type="EMBL" id="KAK9738200.1"/>
    </source>
</evidence>
<organism evidence="2 3">
    <name type="scientific">Popillia japonica</name>
    <name type="common">Japanese beetle</name>
    <dbReference type="NCBI Taxonomy" id="7064"/>
    <lineage>
        <taxon>Eukaryota</taxon>
        <taxon>Metazoa</taxon>
        <taxon>Ecdysozoa</taxon>
        <taxon>Arthropoda</taxon>
        <taxon>Hexapoda</taxon>
        <taxon>Insecta</taxon>
        <taxon>Pterygota</taxon>
        <taxon>Neoptera</taxon>
        <taxon>Endopterygota</taxon>
        <taxon>Coleoptera</taxon>
        <taxon>Polyphaga</taxon>
        <taxon>Scarabaeiformia</taxon>
        <taxon>Scarabaeidae</taxon>
        <taxon>Rutelinae</taxon>
        <taxon>Popillia</taxon>
    </lineage>
</organism>
<accession>A0AAW1LWD2</accession>
<dbReference type="Proteomes" id="UP001458880">
    <property type="component" value="Unassembled WGS sequence"/>
</dbReference>
<dbReference type="GO" id="GO:0016010">
    <property type="term" value="C:dystrophin-associated glycoprotein complex"/>
    <property type="evidence" value="ECO:0007669"/>
    <property type="project" value="TreeGrafter"/>
</dbReference>
<dbReference type="InterPro" id="IPR011993">
    <property type="entry name" value="PH-like_dom_sf"/>
</dbReference>
<dbReference type="InterPro" id="IPR041428">
    <property type="entry name" value="PHsplit_syntrophin"/>
</dbReference>
<protein>
    <submittedName>
        <fullName evidence="2">PH domain</fullName>
    </submittedName>
</protein>
<dbReference type="GO" id="GO:0005198">
    <property type="term" value="F:structural molecule activity"/>
    <property type="evidence" value="ECO:0007669"/>
    <property type="project" value="InterPro"/>
</dbReference>
<dbReference type="InterPro" id="IPR015482">
    <property type="entry name" value="Syntrophin"/>
</dbReference>
<dbReference type="EMBL" id="JASPKY010000089">
    <property type="protein sequence ID" value="KAK9738200.1"/>
    <property type="molecule type" value="Genomic_DNA"/>
</dbReference>
<dbReference type="AlphaFoldDB" id="A0AAW1LWD2"/>
<name>A0AAW1LWD2_POPJA</name>